<sequence>MQDKENRKHIFALADAKVPVLINLRDPIGRLKHGINHGWYKSNQWIYEINQHKEALDRVTYGGQDKPHLDLLESVLKNKNIGNISIWEYHQTIQEIRNASSIHYLDMQEIVGKRTFDTMTQLSQEFRFPLPKEEDRKFYESKINNQYRYLLPIIFRVNEEIKILVEQSTYNIEFILGLNLSSSIVGGFLAINDYNKNELLNHTFSILQDNMDIISQLNLDSLGLQIKILADKKQSQEIAYQANHSNLKNDLQQYLFALKEKIQSIETNKVTESQVLEYLKEHKDLRKIYQTYFEKEFVHIKQVRPDIVESWKYYQEFERMCAELD</sequence>
<organism evidence="1 2">
    <name type="scientific">Helicobacter ganmani</name>
    <dbReference type="NCBI Taxonomy" id="60246"/>
    <lineage>
        <taxon>Bacteria</taxon>
        <taxon>Pseudomonadati</taxon>
        <taxon>Campylobacterota</taxon>
        <taxon>Epsilonproteobacteria</taxon>
        <taxon>Campylobacterales</taxon>
        <taxon>Helicobacteraceae</taxon>
        <taxon>Helicobacter</taxon>
    </lineage>
</organism>
<evidence type="ECO:0000313" key="1">
    <source>
        <dbReference type="EMBL" id="RDU64601.1"/>
    </source>
</evidence>
<gene>
    <name evidence="1" type="ORF">CQA43_01300</name>
</gene>
<dbReference type="Pfam" id="PF11186">
    <property type="entry name" value="DUF2972"/>
    <property type="match status" value="1"/>
</dbReference>
<comment type="caution">
    <text evidence="1">The sequence shown here is derived from an EMBL/GenBank/DDBJ whole genome shotgun (WGS) entry which is preliminary data.</text>
</comment>
<dbReference type="Proteomes" id="UP000256650">
    <property type="component" value="Unassembled WGS sequence"/>
</dbReference>
<proteinExistence type="predicted"/>
<dbReference type="AlphaFoldDB" id="A0A3D8IJ51"/>
<accession>A0A3D8IJ51</accession>
<evidence type="ECO:0008006" key="3">
    <source>
        <dbReference type="Google" id="ProtNLM"/>
    </source>
</evidence>
<name>A0A3D8IJ51_9HELI</name>
<dbReference type="InterPro" id="IPR021353">
    <property type="entry name" value="DUF2972"/>
</dbReference>
<protein>
    <recommendedName>
        <fullName evidence="3">DUF2972 domain-containing protein</fullName>
    </recommendedName>
</protein>
<reference evidence="1 2" key="1">
    <citation type="submission" date="2018-04" db="EMBL/GenBank/DDBJ databases">
        <title>Novel Campyloabacter and Helicobacter Species and Strains.</title>
        <authorList>
            <person name="Mannion A.J."/>
            <person name="Shen Z."/>
            <person name="Fox J.G."/>
        </authorList>
    </citation>
    <scope>NUCLEOTIDE SEQUENCE [LARGE SCALE GENOMIC DNA]</scope>
    <source>
        <strain evidence="1 2">MIT 99-5101</strain>
    </source>
</reference>
<keyword evidence="2" id="KW-1185">Reference proteome</keyword>
<dbReference type="RefSeq" id="WP_297601456.1">
    <property type="nucleotide sequence ID" value="NZ_CAOPYK010000004.1"/>
</dbReference>
<dbReference type="EMBL" id="NXLS01000001">
    <property type="protein sequence ID" value="RDU64601.1"/>
    <property type="molecule type" value="Genomic_DNA"/>
</dbReference>
<evidence type="ECO:0000313" key="2">
    <source>
        <dbReference type="Proteomes" id="UP000256650"/>
    </source>
</evidence>